<dbReference type="InterPro" id="IPR012312">
    <property type="entry name" value="Hemerythrin-like"/>
</dbReference>
<accession>A0A239NIL8</accession>
<feature type="domain" description="Hemerythrin-like" evidence="1">
    <location>
        <begin position="11"/>
        <end position="118"/>
    </location>
</feature>
<dbReference type="AlphaFoldDB" id="A0A239NIL8"/>
<dbReference type="CDD" id="cd12108">
    <property type="entry name" value="Hr-like"/>
    <property type="match status" value="1"/>
</dbReference>
<reference evidence="2 3" key="1">
    <citation type="submission" date="2017-06" db="EMBL/GenBank/DDBJ databases">
        <authorList>
            <person name="Kim H.J."/>
            <person name="Triplett B.A."/>
        </authorList>
    </citation>
    <scope>NUCLEOTIDE SEQUENCE [LARGE SCALE GENOMIC DNA]</scope>
    <source>
        <strain evidence="2 3">CGMCC 4.2132</strain>
    </source>
</reference>
<keyword evidence="3" id="KW-1185">Reference proteome</keyword>
<dbReference type="PANTHER" id="PTHR39966:SF1">
    <property type="entry name" value="HEMERYTHRIN-LIKE DOMAIN-CONTAINING PROTEIN"/>
    <property type="match status" value="1"/>
</dbReference>
<dbReference type="Gene3D" id="1.20.120.520">
    <property type="entry name" value="nmb1532 protein domain like"/>
    <property type="match status" value="1"/>
</dbReference>
<evidence type="ECO:0000313" key="2">
    <source>
        <dbReference type="EMBL" id="SNT54158.1"/>
    </source>
</evidence>
<feature type="non-terminal residue" evidence="2">
    <location>
        <position position="1"/>
    </location>
</feature>
<name>A0A239NIL8_9ACTN</name>
<sequence length="209" mass="23287">PALVRGVADGDRQRAEILADHIELTNMVLHHHHHAEDKSLWPNLLERCPEEIAPVVRMMEAHHERIANIGTELAAAVTAWRGTGDAESGRTLAEVLDRMLPLLFEHLEVEEQQVLPLIEKYITAAEWDEMAEEVMAGTPQEKAPLIVGMMMYEGDPQAVQEAIDKMPAEVRTIIGEMAPKTYAAYAEQVYGTPTPPRAPHLPGRRDLIA</sequence>
<dbReference type="Proteomes" id="UP000198282">
    <property type="component" value="Unassembled WGS sequence"/>
</dbReference>
<dbReference type="PANTHER" id="PTHR39966">
    <property type="entry name" value="BLL2471 PROTEIN-RELATED"/>
    <property type="match status" value="1"/>
</dbReference>
<proteinExistence type="predicted"/>
<protein>
    <submittedName>
        <fullName evidence="2">Hemerythrin HHE cation binding domain-containing protein</fullName>
    </submittedName>
</protein>
<organism evidence="2 3">
    <name type="scientific">Streptosporangium subroseum</name>
    <dbReference type="NCBI Taxonomy" id="106412"/>
    <lineage>
        <taxon>Bacteria</taxon>
        <taxon>Bacillati</taxon>
        <taxon>Actinomycetota</taxon>
        <taxon>Actinomycetes</taxon>
        <taxon>Streptosporangiales</taxon>
        <taxon>Streptosporangiaceae</taxon>
        <taxon>Streptosporangium</taxon>
    </lineage>
</organism>
<dbReference type="Pfam" id="PF01814">
    <property type="entry name" value="Hemerythrin"/>
    <property type="match status" value="1"/>
</dbReference>
<gene>
    <name evidence="2" type="ORF">SAMN05216276_10581</name>
</gene>
<evidence type="ECO:0000259" key="1">
    <source>
        <dbReference type="Pfam" id="PF01814"/>
    </source>
</evidence>
<dbReference type="EMBL" id="FZOD01000058">
    <property type="protein sequence ID" value="SNT54158.1"/>
    <property type="molecule type" value="Genomic_DNA"/>
</dbReference>
<dbReference type="GO" id="GO:0005886">
    <property type="term" value="C:plasma membrane"/>
    <property type="evidence" value="ECO:0007669"/>
    <property type="project" value="TreeGrafter"/>
</dbReference>
<dbReference type="RefSeq" id="WP_089212062.1">
    <property type="nucleotide sequence ID" value="NZ_FZOD01000058.1"/>
</dbReference>
<evidence type="ECO:0000313" key="3">
    <source>
        <dbReference type="Proteomes" id="UP000198282"/>
    </source>
</evidence>
<dbReference type="OrthoDB" id="5197650at2"/>